<keyword evidence="4" id="KW-1185">Reference proteome</keyword>
<dbReference type="PROSITE" id="PS51420">
    <property type="entry name" value="RHO"/>
    <property type="match status" value="1"/>
</dbReference>
<dbReference type="SUPFAM" id="SSF52540">
    <property type="entry name" value="P-loop containing nucleoside triphosphate hydrolases"/>
    <property type="match status" value="1"/>
</dbReference>
<evidence type="ECO:0000313" key="4">
    <source>
        <dbReference type="Proteomes" id="UP000268093"/>
    </source>
</evidence>
<evidence type="ECO:0000256" key="2">
    <source>
        <dbReference type="ARBA" id="ARBA00023134"/>
    </source>
</evidence>
<dbReference type="Pfam" id="PF00071">
    <property type="entry name" value="Ras"/>
    <property type="match status" value="1"/>
</dbReference>
<keyword evidence="2" id="KW-0342">GTP-binding</keyword>
<dbReference type="OrthoDB" id="8830751at2759"/>
<organism evidence="3 4">
    <name type="scientific">Jimgerdemannia flammicorona</name>
    <dbReference type="NCBI Taxonomy" id="994334"/>
    <lineage>
        <taxon>Eukaryota</taxon>
        <taxon>Fungi</taxon>
        <taxon>Fungi incertae sedis</taxon>
        <taxon>Mucoromycota</taxon>
        <taxon>Mucoromycotina</taxon>
        <taxon>Endogonomycetes</taxon>
        <taxon>Endogonales</taxon>
        <taxon>Endogonaceae</taxon>
        <taxon>Jimgerdemannia</taxon>
    </lineage>
</organism>
<dbReference type="GO" id="GO:0003924">
    <property type="term" value="F:GTPase activity"/>
    <property type="evidence" value="ECO:0007669"/>
    <property type="project" value="InterPro"/>
</dbReference>
<comment type="caution">
    <text evidence="3">The sequence shown here is derived from an EMBL/GenBank/DDBJ whole genome shotgun (WGS) entry which is preliminary data.</text>
</comment>
<keyword evidence="1" id="KW-0547">Nucleotide-binding</keyword>
<evidence type="ECO:0000313" key="3">
    <source>
        <dbReference type="EMBL" id="RUP48169.1"/>
    </source>
</evidence>
<reference evidence="3 4" key="1">
    <citation type="journal article" date="2018" name="New Phytol.">
        <title>Phylogenomics of Endogonaceae and evolution of mycorrhizas within Mucoromycota.</title>
        <authorList>
            <person name="Chang Y."/>
            <person name="Desiro A."/>
            <person name="Na H."/>
            <person name="Sandor L."/>
            <person name="Lipzen A."/>
            <person name="Clum A."/>
            <person name="Barry K."/>
            <person name="Grigoriev I.V."/>
            <person name="Martin F.M."/>
            <person name="Stajich J.E."/>
            <person name="Smith M.E."/>
            <person name="Bonito G."/>
            <person name="Spatafora J.W."/>
        </authorList>
    </citation>
    <scope>NUCLEOTIDE SEQUENCE [LARGE SCALE GENOMIC DNA]</scope>
    <source>
        <strain evidence="3 4">GMNB39</strain>
    </source>
</reference>
<proteinExistence type="predicted"/>
<dbReference type="SMART" id="SM00174">
    <property type="entry name" value="RHO"/>
    <property type="match status" value="1"/>
</dbReference>
<dbReference type="Proteomes" id="UP000268093">
    <property type="component" value="Unassembled WGS sequence"/>
</dbReference>
<sequence length="188" mass="21554">MTFAKGIFPELIELSLWDTSELDDNDHLRPLSYPDSHVILICFSVDSPDSLESVEDKWILEGRQFCPGLPILLIGIKKDLREDQYTIESLREYFHKPVSTQQVRNIQHTSFDLSPIVMFFITPSMWHVLEMSISWPLFIPPQGMAVARKIGAFKYLECSAKTGEGLREVFMAATWAGLVGKHTNFFKE</sequence>
<protein>
    <submittedName>
        <fullName evidence="3">GTP-binding protein rhoA</fullName>
    </submittedName>
</protein>
<dbReference type="InterPro" id="IPR001806">
    <property type="entry name" value="Small_GTPase"/>
</dbReference>
<evidence type="ECO:0000256" key="1">
    <source>
        <dbReference type="ARBA" id="ARBA00022741"/>
    </source>
</evidence>
<dbReference type="GO" id="GO:0005525">
    <property type="term" value="F:GTP binding"/>
    <property type="evidence" value="ECO:0007669"/>
    <property type="project" value="UniProtKB-KW"/>
</dbReference>
<name>A0A433DBH2_9FUNG</name>
<dbReference type="AlphaFoldDB" id="A0A433DBH2"/>
<dbReference type="Gene3D" id="3.40.50.300">
    <property type="entry name" value="P-loop containing nucleotide triphosphate hydrolases"/>
    <property type="match status" value="2"/>
</dbReference>
<dbReference type="GO" id="GO:0007264">
    <property type="term" value="P:small GTPase-mediated signal transduction"/>
    <property type="evidence" value="ECO:0007669"/>
    <property type="project" value="InterPro"/>
</dbReference>
<dbReference type="InterPro" id="IPR003578">
    <property type="entry name" value="Small_GTPase_Rho"/>
</dbReference>
<accession>A0A433DBH2</accession>
<dbReference type="InterPro" id="IPR027417">
    <property type="entry name" value="P-loop_NTPase"/>
</dbReference>
<dbReference type="EMBL" id="RBNI01003630">
    <property type="protein sequence ID" value="RUP48169.1"/>
    <property type="molecule type" value="Genomic_DNA"/>
</dbReference>
<dbReference type="PANTHER" id="PTHR24072">
    <property type="entry name" value="RHO FAMILY GTPASE"/>
    <property type="match status" value="1"/>
</dbReference>
<gene>
    <name evidence="3" type="ORF">BC936DRAFT_144880</name>
</gene>